<dbReference type="AlphaFoldDB" id="A0A370N2S0"/>
<name>A0A370N2S0_9BURK</name>
<reference evidence="2" key="1">
    <citation type="submission" date="2018-05" db="EMBL/GenBank/DDBJ databases">
        <authorList>
            <person name="Feng T."/>
        </authorList>
    </citation>
    <scope>NUCLEOTIDE SEQUENCE [LARGE SCALE GENOMIC DNA]</scope>
    <source>
        <strain evidence="2">S27</strain>
    </source>
</reference>
<organism evidence="1 2">
    <name type="scientific">Paraburkholderia lacunae</name>
    <dbReference type="NCBI Taxonomy" id="2211104"/>
    <lineage>
        <taxon>Bacteria</taxon>
        <taxon>Pseudomonadati</taxon>
        <taxon>Pseudomonadota</taxon>
        <taxon>Betaproteobacteria</taxon>
        <taxon>Burkholderiales</taxon>
        <taxon>Burkholderiaceae</taxon>
        <taxon>Paraburkholderia</taxon>
    </lineage>
</organism>
<dbReference type="EMBL" id="QHKS01000020">
    <property type="protein sequence ID" value="RDJ99727.1"/>
    <property type="molecule type" value="Genomic_DNA"/>
</dbReference>
<gene>
    <name evidence="1" type="ORF">DLM46_26535</name>
</gene>
<dbReference type="OrthoDB" id="7363684at2"/>
<evidence type="ECO:0000313" key="1">
    <source>
        <dbReference type="EMBL" id="RDJ99727.1"/>
    </source>
</evidence>
<dbReference type="Pfam" id="PF20104">
    <property type="entry name" value="DUF6494"/>
    <property type="match status" value="1"/>
</dbReference>
<dbReference type="RefSeq" id="WP_115105409.1">
    <property type="nucleotide sequence ID" value="NZ_QHKS01000020.1"/>
</dbReference>
<dbReference type="Proteomes" id="UP000254875">
    <property type="component" value="Unassembled WGS sequence"/>
</dbReference>
<sequence length="68" mass="7306">MNDEAFNLSVRKFLKMVGINSQREIERAVAKAIADGTISGTESFPAQVTLHIAGLGLSVDFKGEIALE</sequence>
<dbReference type="InterPro" id="IPR045471">
    <property type="entry name" value="DUF6494"/>
</dbReference>
<proteinExistence type="predicted"/>
<protein>
    <submittedName>
        <fullName evidence="1">Uncharacterized protein</fullName>
    </submittedName>
</protein>
<comment type="caution">
    <text evidence="1">The sequence shown here is derived from an EMBL/GenBank/DDBJ whole genome shotgun (WGS) entry which is preliminary data.</text>
</comment>
<accession>A0A370N2S0</accession>
<keyword evidence="2" id="KW-1185">Reference proteome</keyword>
<evidence type="ECO:0000313" key="2">
    <source>
        <dbReference type="Proteomes" id="UP000254875"/>
    </source>
</evidence>